<keyword evidence="2" id="KW-1185">Reference proteome</keyword>
<reference evidence="1 2" key="2">
    <citation type="journal article" date="2014" name="Genome Announc.">
        <title>Complete Genome Sequence of Methanoregula formicica SMSPT, a Mesophilic Hydrogenotrophic Methanogen Isolated from a Methanogenic Upflow Anaerobic Sludge Blanket Reactor.</title>
        <authorList>
            <person name="Yamamoto K."/>
            <person name="Tamaki H."/>
            <person name="Cadillo-Quiroz H."/>
            <person name="Imachi H."/>
            <person name="Kyrpides N."/>
            <person name="Woyke T."/>
            <person name="Goodwin L."/>
            <person name="Zinder S.H."/>
            <person name="Kamagata Y."/>
            <person name="Liu W.T."/>
        </authorList>
    </citation>
    <scope>NUCLEOTIDE SEQUENCE [LARGE SCALE GENOMIC DNA]</scope>
    <source>
        <strain evidence="2">DSM 22288 / NBRC 105244 / SMSP</strain>
    </source>
</reference>
<dbReference type="InterPro" id="IPR029044">
    <property type="entry name" value="Nucleotide-diphossugar_trans"/>
</dbReference>
<dbReference type="eggNOG" id="arCOG04817">
    <property type="taxonomic scope" value="Archaea"/>
</dbReference>
<dbReference type="STRING" id="593750.Metfor_1312"/>
<dbReference type="AlphaFoldDB" id="L0HH02"/>
<dbReference type="OrthoDB" id="10155at2157"/>
<dbReference type="PANTHER" id="PTHR21485:SF6">
    <property type="entry name" value="N-ACYLNEURAMINATE CYTIDYLYLTRANSFERASE-RELATED"/>
    <property type="match status" value="1"/>
</dbReference>
<dbReference type="CDD" id="cd02513">
    <property type="entry name" value="CMP-NeuAc_Synthase"/>
    <property type="match status" value="1"/>
</dbReference>
<dbReference type="GO" id="GO:0008781">
    <property type="term" value="F:N-acylneuraminate cytidylyltransferase activity"/>
    <property type="evidence" value="ECO:0007669"/>
    <property type="project" value="TreeGrafter"/>
</dbReference>
<accession>L0HH02</accession>
<reference evidence="2" key="1">
    <citation type="submission" date="2011-12" db="EMBL/GenBank/DDBJ databases">
        <title>Complete sequence of Methanoregula formicicum SMSP.</title>
        <authorList>
            <person name="Lucas S."/>
            <person name="Han J."/>
            <person name="Lapidus A."/>
            <person name="Cheng J.-F."/>
            <person name="Goodwin L."/>
            <person name="Pitluck S."/>
            <person name="Peters L."/>
            <person name="Ovchinnikova G."/>
            <person name="Teshima H."/>
            <person name="Detter J.C."/>
            <person name="Han C."/>
            <person name="Tapia R."/>
            <person name="Land M."/>
            <person name="Hauser L."/>
            <person name="Kyrpides N."/>
            <person name="Ivanova N."/>
            <person name="Pagani I."/>
            <person name="Imachi H."/>
            <person name="Tamaki H."/>
            <person name="Sekiguchi Y."/>
            <person name="Kamagata Y."/>
            <person name="Cadillo-Quiroz H."/>
            <person name="Zinder S."/>
            <person name="Liu W.-T."/>
            <person name="Woyke T."/>
        </authorList>
    </citation>
    <scope>NUCLEOTIDE SEQUENCE [LARGE SCALE GENOMIC DNA]</scope>
    <source>
        <strain evidence="2">DSM 22288 / NBRC 105244 / SMSP</strain>
    </source>
</reference>
<protein>
    <submittedName>
        <fullName evidence="1">CMP-N-acetylneuraminic acid synthetase</fullName>
    </submittedName>
</protein>
<dbReference type="PANTHER" id="PTHR21485">
    <property type="entry name" value="HAD SUPERFAMILY MEMBERS CMAS AND KDSC"/>
    <property type="match status" value="1"/>
</dbReference>
<dbReference type="Gene3D" id="3.90.550.10">
    <property type="entry name" value="Spore Coat Polysaccharide Biosynthesis Protein SpsA, Chain A"/>
    <property type="match status" value="1"/>
</dbReference>
<dbReference type="Proteomes" id="UP000010824">
    <property type="component" value="Chromosome"/>
</dbReference>
<sequence>MHHARASRQDPPEILAIIPARGGSKGIPKKNIRPLHDKTLIEYSIDAAKGSKFLTRIVVSTDNDEIAAISRENTVDVIIRPEEIARDASSVVDAIIHATSVLKERDNFLPGVIVLLQPTSPMRNAGDIDNAIRLFLEHRCDSVISVCETDHSPYWCFTLNQQKVIPLFSKEISRKRRQDLPKTYQPNGAIYVGTLDFIIKNAGFVSDNTLAYIMPKTRSIDIDTPLDLALAEFLMAEPNNLQ</sequence>
<proteinExistence type="predicted"/>
<dbReference type="RefSeq" id="WP_015285317.1">
    <property type="nucleotide sequence ID" value="NC_019943.1"/>
</dbReference>
<name>L0HH02_METFS</name>
<dbReference type="InterPro" id="IPR003329">
    <property type="entry name" value="Cytidylyl_trans"/>
</dbReference>
<evidence type="ECO:0000313" key="2">
    <source>
        <dbReference type="Proteomes" id="UP000010824"/>
    </source>
</evidence>
<dbReference type="InterPro" id="IPR050793">
    <property type="entry name" value="CMP-NeuNAc_synthase"/>
</dbReference>
<dbReference type="HOGENOM" id="CLU_042930_1_1_2"/>
<dbReference type="InParanoid" id="L0HH02"/>
<dbReference type="Pfam" id="PF02348">
    <property type="entry name" value="CTP_transf_3"/>
    <property type="match status" value="1"/>
</dbReference>
<gene>
    <name evidence="1" type="ordered locus">Metfor_1312</name>
</gene>
<dbReference type="KEGG" id="mfo:Metfor_1312"/>
<organism evidence="1 2">
    <name type="scientific">Methanoregula formicica (strain DSM 22288 / NBRC 105244 / SMSP)</name>
    <dbReference type="NCBI Taxonomy" id="593750"/>
    <lineage>
        <taxon>Archaea</taxon>
        <taxon>Methanobacteriati</taxon>
        <taxon>Methanobacteriota</taxon>
        <taxon>Stenosarchaea group</taxon>
        <taxon>Methanomicrobia</taxon>
        <taxon>Methanomicrobiales</taxon>
        <taxon>Methanoregulaceae</taxon>
        <taxon>Methanoregula</taxon>
    </lineage>
</organism>
<dbReference type="SUPFAM" id="SSF53448">
    <property type="entry name" value="Nucleotide-diphospho-sugar transferases"/>
    <property type="match status" value="1"/>
</dbReference>
<dbReference type="GeneID" id="14310625"/>
<dbReference type="EMBL" id="CP003167">
    <property type="protein sequence ID" value="AGB02354.1"/>
    <property type="molecule type" value="Genomic_DNA"/>
</dbReference>
<evidence type="ECO:0000313" key="1">
    <source>
        <dbReference type="EMBL" id="AGB02354.1"/>
    </source>
</evidence>